<dbReference type="AlphaFoldDB" id="A0A347UK23"/>
<keyword evidence="2" id="KW-1185">Reference proteome</keyword>
<name>A0A347UK23_9RHOB</name>
<protein>
    <submittedName>
        <fullName evidence="1">DUF2793 domain-containing protein</fullName>
    </submittedName>
</protein>
<dbReference type="OrthoDB" id="564699at2"/>
<dbReference type="EMBL" id="CP032125">
    <property type="protein sequence ID" value="AXX99201.1"/>
    <property type="molecule type" value="Genomic_DNA"/>
</dbReference>
<dbReference type="KEGG" id="pamo:BAR1_15430"/>
<organism evidence="1 2">
    <name type="scientific">Profundibacter amoris</name>
    <dbReference type="NCBI Taxonomy" id="2171755"/>
    <lineage>
        <taxon>Bacteria</taxon>
        <taxon>Pseudomonadati</taxon>
        <taxon>Pseudomonadota</taxon>
        <taxon>Alphaproteobacteria</taxon>
        <taxon>Rhodobacterales</taxon>
        <taxon>Paracoccaceae</taxon>
        <taxon>Profundibacter</taxon>
    </lineage>
</organism>
<dbReference type="Pfam" id="PF10983">
    <property type="entry name" value="DUF2793"/>
    <property type="match status" value="1"/>
</dbReference>
<accession>A0A347UK23</accession>
<proteinExistence type="predicted"/>
<dbReference type="RefSeq" id="WP_118943853.1">
    <property type="nucleotide sequence ID" value="NZ_CP032125.1"/>
</dbReference>
<dbReference type="InterPro" id="IPR021251">
    <property type="entry name" value="DUF2793"/>
</dbReference>
<reference evidence="1 2" key="1">
    <citation type="submission" date="2018-09" db="EMBL/GenBank/DDBJ databases">
        <title>Profundibacter amoris BAR1 gen. nov., sp. nov., a new member of the Roseobacter clade isolated at Lokis Castle Vent Field on the Arctic Mid-Oceanic Ridge.</title>
        <authorList>
            <person name="Le Moine Bauer S."/>
            <person name="Sjoeberg A.G."/>
            <person name="L'Haridon S."/>
            <person name="Stokke R."/>
            <person name="Roalkvam I."/>
            <person name="Steen I.H."/>
            <person name="Dahle H."/>
        </authorList>
    </citation>
    <scope>NUCLEOTIDE SEQUENCE [LARGE SCALE GENOMIC DNA]</scope>
    <source>
        <strain evidence="1 2">BAR1</strain>
    </source>
</reference>
<sequence length="585" mass="62951">MSDISANLSLPFILPSQAQKHVTFNEGMRRLDTLVQLMVLAVDQTAPPATPNDGDRYIVPAGATGDWAGHEGDIAVFEETSWQFLTPGKGWVGWVDTANELHVFDGTDWLPISDTFDLQNLDMVGISTTADTINRLAVASEASLFTHAGAGHQMKLNKSTAADTASLLFQTGWSGRAEMGTTGTDDFEIKVSGDGAVFHSAMIATAATGRVQFPSGVDGLSPAEFGNGSLLTTDYSASKGVDLVANSTGLLGNSYNYPAEFTYDPVVTPNLPASFYFPGYFTNTAKMQEFLPVDPNKVYRLQSYIRQESQPGDWSAFTYGERHTQYMGLYAYDADWQVISAQHHMRYKHSSIDSLTTLAAPLAPGDTSISLTNASGWNETDTTANKRGVIIFGYKNSAGYTYDYYSRLVEPDLFDLGQVNKTTHIVTLNKPLPAHMGNPDDPGGIWPAGTRIANSSSGNSFKYAFYAGLHVPEVDRWYLTTGHIGGIDTSGTNYTSNFAPGTTYVIPFWLPNFSNRAGGYAGHPDTGTGHKVWFTGASVTPEPLAVMSEVLTGADTGRKDIKVPTGDFAAGTISLAATSISIDPV</sequence>
<dbReference type="Proteomes" id="UP000261704">
    <property type="component" value="Chromosome"/>
</dbReference>
<gene>
    <name evidence="1" type="ORF">BAR1_15430</name>
</gene>
<evidence type="ECO:0000313" key="2">
    <source>
        <dbReference type="Proteomes" id="UP000261704"/>
    </source>
</evidence>
<evidence type="ECO:0000313" key="1">
    <source>
        <dbReference type="EMBL" id="AXX99201.1"/>
    </source>
</evidence>